<dbReference type="AlphaFoldDB" id="A0A379FIQ3"/>
<dbReference type="EMBL" id="UGTS01000004">
    <property type="protein sequence ID" value="SUC20508.1"/>
    <property type="molecule type" value="Genomic_DNA"/>
</dbReference>
<protein>
    <submittedName>
        <fullName evidence="2">Uncharacterized protein</fullName>
    </submittedName>
</protein>
<organism evidence="2 3">
    <name type="scientific">Proteus mirabilis</name>
    <dbReference type="NCBI Taxonomy" id="584"/>
    <lineage>
        <taxon>Bacteria</taxon>
        <taxon>Pseudomonadati</taxon>
        <taxon>Pseudomonadota</taxon>
        <taxon>Gammaproteobacteria</taxon>
        <taxon>Enterobacterales</taxon>
        <taxon>Morganellaceae</taxon>
        <taxon>Proteus</taxon>
    </lineage>
</organism>
<sequence>MISSSGIINAEGVLTLDSGINNQKLTVLGNSQSPALSCQLPDVLSPGKDVQFFPSYSLFTNRRYVMRYYHYILGTVMLAMSAVVNSATINLTAKIHPRNK</sequence>
<evidence type="ECO:0000256" key="1">
    <source>
        <dbReference type="SAM" id="Phobius"/>
    </source>
</evidence>
<dbReference type="Proteomes" id="UP000254191">
    <property type="component" value="Unassembled WGS sequence"/>
</dbReference>
<reference evidence="2 3" key="1">
    <citation type="submission" date="2018-06" db="EMBL/GenBank/DDBJ databases">
        <authorList>
            <consortium name="Pathogen Informatics"/>
            <person name="Doyle S."/>
        </authorList>
    </citation>
    <scope>NUCLEOTIDE SEQUENCE [LARGE SCALE GENOMIC DNA]</scope>
    <source>
        <strain evidence="2 3">NCTC11938</strain>
    </source>
</reference>
<evidence type="ECO:0000313" key="3">
    <source>
        <dbReference type="Proteomes" id="UP000254191"/>
    </source>
</evidence>
<feature type="transmembrane region" description="Helical" evidence="1">
    <location>
        <begin position="68"/>
        <end position="93"/>
    </location>
</feature>
<keyword evidence="1" id="KW-1133">Transmembrane helix</keyword>
<accession>A0A379FIQ3</accession>
<name>A0A379FIQ3_PROMI</name>
<evidence type="ECO:0000313" key="2">
    <source>
        <dbReference type="EMBL" id="SUC20508.1"/>
    </source>
</evidence>
<gene>
    <name evidence="2" type="ORF">NCTC11938_01834</name>
</gene>
<keyword evidence="1" id="KW-0812">Transmembrane</keyword>
<keyword evidence="1" id="KW-0472">Membrane</keyword>
<proteinExistence type="predicted"/>